<dbReference type="Gene3D" id="3.40.50.300">
    <property type="entry name" value="P-loop containing nucleotide triphosphate hydrolases"/>
    <property type="match status" value="1"/>
</dbReference>
<keyword evidence="2" id="KW-0547">Nucleotide-binding</keyword>
<dbReference type="SMART" id="SM00382">
    <property type="entry name" value="AAA"/>
    <property type="match status" value="1"/>
</dbReference>
<accession>A0ABP9B809</accession>
<dbReference type="SUPFAM" id="SSF52540">
    <property type="entry name" value="P-loop containing nucleoside triphosphate hydrolases"/>
    <property type="match status" value="1"/>
</dbReference>
<dbReference type="RefSeq" id="WP_345444870.1">
    <property type="nucleotide sequence ID" value="NZ_BAABKP010000001.1"/>
</dbReference>
<dbReference type="InterPro" id="IPR003593">
    <property type="entry name" value="AAA+_ATPase"/>
</dbReference>
<dbReference type="InterPro" id="IPR003439">
    <property type="entry name" value="ABC_transporter-like_ATP-bd"/>
</dbReference>
<dbReference type="GO" id="GO:0005524">
    <property type="term" value="F:ATP binding"/>
    <property type="evidence" value="ECO:0007669"/>
    <property type="project" value="UniProtKB-KW"/>
</dbReference>
<feature type="region of interest" description="Disordered" evidence="4">
    <location>
        <begin position="1"/>
        <end position="22"/>
    </location>
</feature>
<protein>
    <submittedName>
        <fullName evidence="6">ABC transporter ATP-binding protein</fullName>
    </submittedName>
</protein>
<evidence type="ECO:0000256" key="2">
    <source>
        <dbReference type="ARBA" id="ARBA00022741"/>
    </source>
</evidence>
<proteinExistence type="predicted"/>
<dbReference type="CDD" id="cd03230">
    <property type="entry name" value="ABC_DR_subfamily_A"/>
    <property type="match status" value="1"/>
</dbReference>
<dbReference type="Proteomes" id="UP001500187">
    <property type="component" value="Unassembled WGS sequence"/>
</dbReference>
<dbReference type="InterPro" id="IPR051782">
    <property type="entry name" value="ABC_Transporter_VariousFunc"/>
</dbReference>
<keyword evidence="1" id="KW-0813">Transport</keyword>
<dbReference type="PANTHER" id="PTHR42939:SF1">
    <property type="entry name" value="ABC TRANSPORTER ATP-BINDING PROTEIN ALBC-RELATED"/>
    <property type="match status" value="1"/>
</dbReference>
<evidence type="ECO:0000313" key="6">
    <source>
        <dbReference type="EMBL" id="GAA4791791.1"/>
    </source>
</evidence>
<organism evidence="6 7">
    <name type="scientific">Rothia endophytica</name>
    <dbReference type="NCBI Taxonomy" id="1324766"/>
    <lineage>
        <taxon>Bacteria</taxon>
        <taxon>Bacillati</taxon>
        <taxon>Actinomycetota</taxon>
        <taxon>Actinomycetes</taxon>
        <taxon>Micrococcales</taxon>
        <taxon>Micrococcaceae</taxon>
        <taxon>Rothia</taxon>
    </lineage>
</organism>
<evidence type="ECO:0000313" key="7">
    <source>
        <dbReference type="Proteomes" id="UP001500187"/>
    </source>
</evidence>
<dbReference type="EMBL" id="BAABKP010000001">
    <property type="protein sequence ID" value="GAA4791791.1"/>
    <property type="molecule type" value="Genomic_DNA"/>
</dbReference>
<comment type="caution">
    <text evidence="6">The sequence shown here is derived from an EMBL/GenBank/DDBJ whole genome shotgun (WGS) entry which is preliminary data.</text>
</comment>
<evidence type="ECO:0000256" key="3">
    <source>
        <dbReference type="ARBA" id="ARBA00022840"/>
    </source>
</evidence>
<sequence length="296" mass="31393">MSEENFPHSAVPAHDESLQQPAAHAQVASQITDNIVDAEVAPQSQGTPALDIRSLVKIFDQRAVVDGINLTVPRGSFYGLVGRNGAGKTTSLSMATGMLKPTQGQVLIGGADIWAQPLDAKRKVGVLPDSVHLFDKLTGEQLITFAGRLHGLDRQTVAQRTRDLLIAMDLTGAAGQQVADYSAGMTKKVALACAMIHAPQLLVLDEPFEAVDPVSASNIQDILRAYVAGGGTVIISSHVMDLVQRLCDHVAIMDKGRILASGTVDEVRAGQSLEERFVSLVGGRVVSEGISWLQSS</sequence>
<reference evidence="7" key="1">
    <citation type="journal article" date="2019" name="Int. J. Syst. Evol. Microbiol.">
        <title>The Global Catalogue of Microorganisms (GCM) 10K type strain sequencing project: providing services to taxonomists for standard genome sequencing and annotation.</title>
        <authorList>
            <consortium name="The Broad Institute Genomics Platform"/>
            <consortium name="The Broad Institute Genome Sequencing Center for Infectious Disease"/>
            <person name="Wu L."/>
            <person name="Ma J."/>
        </authorList>
    </citation>
    <scope>NUCLEOTIDE SEQUENCE [LARGE SCALE GENOMIC DNA]</scope>
    <source>
        <strain evidence="7">JCM 18541</strain>
    </source>
</reference>
<dbReference type="InterPro" id="IPR027417">
    <property type="entry name" value="P-loop_NTPase"/>
</dbReference>
<feature type="domain" description="ABC transporter" evidence="5">
    <location>
        <begin position="50"/>
        <end position="280"/>
    </location>
</feature>
<keyword evidence="3 6" id="KW-0067">ATP-binding</keyword>
<dbReference type="Pfam" id="PF00005">
    <property type="entry name" value="ABC_tran"/>
    <property type="match status" value="1"/>
</dbReference>
<name>A0ABP9B809_9MICC</name>
<dbReference type="PANTHER" id="PTHR42939">
    <property type="entry name" value="ABC TRANSPORTER ATP-BINDING PROTEIN ALBC-RELATED"/>
    <property type="match status" value="1"/>
</dbReference>
<evidence type="ECO:0000256" key="4">
    <source>
        <dbReference type="SAM" id="MobiDB-lite"/>
    </source>
</evidence>
<evidence type="ECO:0000256" key="1">
    <source>
        <dbReference type="ARBA" id="ARBA00022448"/>
    </source>
</evidence>
<evidence type="ECO:0000259" key="5">
    <source>
        <dbReference type="PROSITE" id="PS50893"/>
    </source>
</evidence>
<gene>
    <name evidence="6" type="ORF">GCM10023352_07540</name>
</gene>
<keyword evidence="7" id="KW-1185">Reference proteome</keyword>
<dbReference type="PROSITE" id="PS50893">
    <property type="entry name" value="ABC_TRANSPORTER_2"/>
    <property type="match status" value="1"/>
</dbReference>